<dbReference type="GO" id="GO:0004497">
    <property type="term" value="F:monooxygenase activity"/>
    <property type="evidence" value="ECO:0007669"/>
    <property type="project" value="UniProtKB-KW"/>
</dbReference>
<comment type="cofactor">
    <cofactor evidence="1 8">
        <name>heme</name>
        <dbReference type="ChEBI" id="CHEBI:30413"/>
    </cofactor>
</comment>
<dbReference type="OrthoDB" id="6692864at2759"/>
<dbReference type="PANTHER" id="PTHR24305:SF187">
    <property type="entry name" value="P450, PUTATIVE (EUROFUNG)-RELATED"/>
    <property type="match status" value="1"/>
</dbReference>
<dbReference type="InterPro" id="IPR002403">
    <property type="entry name" value="Cyt_P450_E_grp-IV"/>
</dbReference>
<organism evidence="9 10">
    <name type="scientific">Hermanssonia centrifuga</name>
    <dbReference type="NCBI Taxonomy" id="98765"/>
    <lineage>
        <taxon>Eukaryota</taxon>
        <taxon>Fungi</taxon>
        <taxon>Dikarya</taxon>
        <taxon>Basidiomycota</taxon>
        <taxon>Agaricomycotina</taxon>
        <taxon>Agaricomycetes</taxon>
        <taxon>Polyporales</taxon>
        <taxon>Meruliaceae</taxon>
        <taxon>Hermanssonia</taxon>
    </lineage>
</organism>
<gene>
    <name evidence="9" type="ORF">PHLCEN_2v6239</name>
</gene>
<dbReference type="GO" id="GO:0005506">
    <property type="term" value="F:iron ion binding"/>
    <property type="evidence" value="ECO:0007669"/>
    <property type="project" value="InterPro"/>
</dbReference>
<keyword evidence="4 8" id="KW-0479">Metal-binding</keyword>
<dbReference type="SUPFAM" id="SSF48264">
    <property type="entry name" value="Cytochrome P450"/>
    <property type="match status" value="1"/>
</dbReference>
<comment type="similarity">
    <text evidence="3">Belongs to the cytochrome P450 family.</text>
</comment>
<dbReference type="InterPro" id="IPR050121">
    <property type="entry name" value="Cytochrome_P450_monoxygenase"/>
</dbReference>
<evidence type="ECO:0008006" key="11">
    <source>
        <dbReference type="Google" id="ProtNLM"/>
    </source>
</evidence>
<evidence type="ECO:0000313" key="9">
    <source>
        <dbReference type="EMBL" id="PSR81867.1"/>
    </source>
</evidence>
<keyword evidence="7" id="KW-0503">Monooxygenase</keyword>
<evidence type="ECO:0000256" key="6">
    <source>
        <dbReference type="ARBA" id="ARBA00023004"/>
    </source>
</evidence>
<keyword evidence="5" id="KW-0560">Oxidoreductase</keyword>
<proteinExistence type="inferred from homology"/>
<evidence type="ECO:0000313" key="10">
    <source>
        <dbReference type="Proteomes" id="UP000186601"/>
    </source>
</evidence>
<evidence type="ECO:0000256" key="1">
    <source>
        <dbReference type="ARBA" id="ARBA00001971"/>
    </source>
</evidence>
<feature type="binding site" description="axial binding residue" evidence="8">
    <location>
        <position position="375"/>
    </location>
    <ligand>
        <name>heme</name>
        <dbReference type="ChEBI" id="CHEBI:30413"/>
    </ligand>
    <ligandPart>
        <name>Fe</name>
        <dbReference type="ChEBI" id="CHEBI:18248"/>
    </ligandPart>
</feature>
<comment type="pathway">
    <text evidence="2">Secondary metabolite biosynthesis.</text>
</comment>
<dbReference type="AlphaFoldDB" id="A0A2R6NZZ4"/>
<keyword evidence="6 8" id="KW-0408">Iron</keyword>
<dbReference type="InterPro" id="IPR036396">
    <property type="entry name" value="Cyt_P450_sf"/>
</dbReference>
<dbReference type="PANTHER" id="PTHR24305">
    <property type="entry name" value="CYTOCHROME P450"/>
    <property type="match status" value="1"/>
</dbReference>
<keyword evidence="8" id="KW-0349">Heme</keyword>
<evidence type="ECO:0000256" key="5">
    <source>
        <dbReference type="ARBA" id="ARBA00023002"/>
    </source>
</evidence>
<protein>
    <recommendedName>
        <fullName evidence="11">Cytochrome P450</fullName>
    </recommendedName>
</protein>
<evidence type="ECO:0000256" key="3">
    <source>
        <dbReference type="ARBA" id="ARBA00010617"/>
    </source>
</evidence>
<dbReference type="EMBL" id="MLYV02000605">
    <property type="protein sequence ID" value="PSR81867.1"/>
    <property type="molecule type" value="Genomic_DNA"/>
</dbReference>
<name>A0A2R6NZZ4_9APHY</name>
<evidence type="ECO:0000256" key="7">
    <source>
        <dbReference type="ARBA" id="ARBA00023033"/>
    </source>
</evidence>
<evidence type="ECO:0000256" key="8">
    <source>
        <dbReference type="PIRSR" id="PIRSR602403-1"/>
    </source>
</evidence>
<evidence type="ECO:0000256" key="4">
    <source>
        <dbReference type="ARBA" id="ARBA00022723"/>
    </source>
</evidence>
<dbReference type="GO" id="GO:0020037">
    <property type="term" value="F:heme binding"/>
    <property type="evidence" value="ECO:0007669"/>
    <property type="project" value="InterPro"/>
</dbReference>
<dbReference type="Pfam" id="PF00067">
    <property type="entry name" value="p450"/>
    <property type="match status" value="1"/>
</dbReference>
<sequence>MDRASLIGPNELSIIPKETVSNILGPKGLPRGPYYDTRKHEEGTSLDGIKEYTVHAVRRRPWARGMNSTAMKYYEGVIKEETANLIHGLRERKSKEVDISAWMSFFSFDAMGRMSFSYDLRMLKDGRDSHGLSQQIENGLIEAAWISHVQWLVPFLKYIPSASKSWEEIKAVGERLVRRRAQDGSIHPDIFYYLMNEDGQEITKPVIEVCAIDGMLAIIAGSDTSATTLSHLWYYLLSNSACFNQLRSEVDEVFPLGEDPLNDLSKLGTMSYLNACINEVLRLYPPVLAALQRRVEPDRGGVMVGDHLIPPETQVSLYAYAIHRDPSHFWPIPDQFWPDRWLSQEEYTLPSGDRIASVITDHEVFIPFSAGPMGCVGKNVAMAEMRAVVSTVVQQFDMTVANQSNLAKWEEDIREVFVTSRGTLPVVLKPRHS</sequence>
<reference evidence="9 10" key="1">
    <citation type="submission" date="2018-02" db="EMBL/GenBank/DDBJ databases">
        <title>Genome sequence of the basidiomycete white-rot fungus Phlebia centrifuga.</title>
        <authorList>
            <person name="Granchi Z."/>
            <person name="Peng M."/>
            <person name="de Vries R.P."/>
            <person name="Hilden K."/>
            <person name="Makela M.R."/>
            <person name="Grigoriev I."/>
            <person name="Riley R."/>
        </authorList>
    </citation>
    <scope>NUCLEOTIDE SEQUENCE [LARGE SCALE GENOMIC DNA]</scope>
    <source>
        <strain evidence="9 10">FBCC195</strain>
    </source>
</reference>
<dbReference type="Proteomes" id="UP000186601">
    <property type="component" value="Unassembled WGS sequence"/>
</dbReference>
<dbReference type="GO" id="GO:0016705">
    <property type="term" value="F:oxidoreductase activity, acting on paired donors, with incorporation or reduction of molecular oxygen"/>
    <property type="evidence" value="ECO:0007669"/>
    <property type="project" value="InterPro"/>
</dbReference>
<dbReference type="PRINTS" id="PR00385">
    <property type="entry name" value="P450"/>
</dbReference>
<dbReference type="STRING" id="98765.A0A2R6NZZ4"/>
<accession>A0A2R6NZZ4</accession>
<dbReference type="InterPro" id="IPR001128">
    <property type="entry name" value="Cyt_P450"/>
</dbReference>
<comment type="caution">
    <text evidence="9">The sequence shown here is derived from an EMBL/GenBank/DDBJ whole genome shotgun (WGS) entry which is preliminary data.</text>
</comment>
<dbReference type="CDD" id="cd11061">
    <property type="entry name" value="CYP67-like"/>
    <property type="match status" value="1"/>
</dbReference>
<keyword evidence="10" id="KW-1185">Reference proteome</keyword>
<dbReference type="Gene3D" id="1.10.630.10">
    <property type="entry name" value="Cytochrome P450"/>
    <property type="match status" value="1"/>
</dbReference>
<dbReference type="PRINTS" id="PR00465">
    <property type="entry name" value="EP450IV"/>
</dbReference>
<evidence type="ECO:0000256" key="2">
    <source>
        <dbReference type="ARBA" id="ARBA00005179"/>
    </source>
</evidence>